<organism evidence="2 3">
    <name type="scientific">Penaeus vannamei</name>
    <name type="common">Whiteleg shrimp</name>
    <name type="synonym">Litopenaeus vannamei</name>
    <dbReference type="NCBI Taxonomy" id="6689"/>
    <lineage>
        <taxon>Eukaryota</taxon>
        <taxon>Metazoa</taxon>
        <taxon>Ecdysozoa</taxon>
        <taxon>Arthropoda</taxon>
        <taxon>Crustacea</taxon>
        <taxon>Multicrustacea</taxon>
        <taxon>Malacostraca</taxon>
        <taxon>Eumalacostraca</taxon>
        <taxon>Eucarida</taxon>
        <taxon>Decapoda</taxon>
        <taxon>Dendrobranchiata</taxon>
        <taxon>Penaeoidea</taxon>
        <taxon>Penaeidae</taxon>
        <taxon>Penaeus</taxon>
    </lineage>
</organism>
<feature type="compositionally biased region" description="Low complexity" evidence="1">
    <location>
        <begin position="51"/>
        <end position="83"/>
    </location>
</feature>
<evidence type="ECO:0000313" key="2">
    <source>
        <dbReference type="EMBL" id="ROT74518.1"/>
    </source>
</evidence>
<name>A0A423TDG7_PENVA</name>
<feature type="region of interest" description="Disordered" evidence="1">
    <location>
        <begin position="339"/>
        <end position="414"/>
    </location>
</feature>
<keyword evidence="3" id="KW-1185">Reference proteome</keyword>
<dbReference type="STRING" id="6689.A0A423TDG7"/>
<dbReference type="AlphaFoldDB" id="A0A423TDG7"/>
<evidence type="ECO:0000256" key="1">
    <source>
        <dbReference type="SAM" id="MobiDB-lite"/>
    </source>
</evidence>
<dbReference type="EMBL" id="QCYY01001884">
    <property type="protein sequence ID" value="ROT74518.1"/>
    <property type="molecule type" value="Genomic_DNA"/>
</dbReference>
<feature type="compositionally biased region" description="Polar residues" evidence="1">
    <location>
        <begin position="589"/>
        <end position="598"/>
    </location>
</feature>
<feature type="compositionally biased region" description="Basic and acidic residues" evidence="1">
    <location>
        <begin position="601"/>
        <end position="612"/>
    </location>
</feature>
<feature type="compositionally biased region" description="Polar residues" evidence="1">
    <location>
        <begin position="8"/>
        <end position="21"/>
    </location>
</feature>
<reference evidence="2 3" key="2">
    <citation type="submission" date="2019-01" db="EMBL/GenBank/DDBJ databases">
        <title>The decoding of complex shrimp genome reveals the adaptation for benthos swimmer, frequently molting mechanism and breeding impact on genome.</title>
        <authorList>
            <person name="Sun Y."/>
            <person name="Gao Y."/>
            <person name="Yu Y."/>
        </authorList>
    </citation>
    <scope>NUCLEOTIDE SEQUENCE [LARGE SCALE GENOMIC DNA]</scope>
    <source>
        <tissue evidence="2">Muscle</tissue>
    </source>
</reference>
<protein>
    <submittedName>
        <fullName evidence="2">Uncharacterized protein</fullName>
    </submittedName>
</protein>
<feature type="region of interest" description="Disordered" evidence="1">
    <location>
        <begin position="1"/>
        <end position="180"/>
    </location>
</feature>
<feature type="region of interest" description="Disordered" evidence="1">
    <location>
        <begin position="246"/>
        <end position="269"/>
    </location>
</feature>
<dbReference type="Proteomes" id="UP000283509">
    <property type="component" value="Unassembled WGS sequence"/>
</dbReference>
<reference evidence="2 3" key="1">
    <citation type="submission" date="2018-04" db="EMBL/GenBank/DDBJ databases">
        <authorList>
            <person name="Zhang X."/>
            <person name="Yuan J."/>
            <person name="Li F."/>
            <person name="Xiang J."/>
        </authorList>
    </citation>
    <scope>NUCLEOTIDE SEQUENCE [LARGE SCALE GENOMIC DNA]</scope>
    <source>
        <tissue evidence="2">Muscle</tissue>
    </source>
</reference>
<comment type="caution">
    <text evidence="2">The sequence shown here is derived from an EMBL/GenBank/DDBJ whole genome shotgun (WGS) entry which is preliminary data.</text>
</comment>
<sequence length="649" mass="71016">MPTEQPAAPQSTTAIESTPSVSLPPHHSTTPSRQTPSTRPTQEVTRPTRRPLPQRQTTPTRPSPPQRQSSPPLQTTTTQRQPPSARPPQPPRRKPVIVMAERVWPTTSPARPTGPPRRPPQGSPQPPRRPQGPPQRPTEPVGPPRRPLGPLQRPQQPREPEVITAPSLPRLPGQIPSEVRLPLPKRPLRIVTTGAPPQETSLGDSFAQNFGFDPSSIVYENDFRPVRQQGASPVLAFEVSSSDIQPVRVNPRPPVPHFRRRPAGPRTSGHVRFAHRHIEVDDNDDNNDNDYSISLNKGKLPNDVLEPVFHPSVPFSESLEPPPMPLPVPMVPVVPLLGGAASNSPLKPRNPPQKQHLPRRPNNPQQQLPGRPNRPPQPVGVNRLGRPQNMPQGRPQNMLQRRPQGRPQATPRPSIRRIISHVSLPDNHPIPVPQFVGPQALSPIIISLPVSKDGEDMVVAESAQVFTSDGTRLAPESLPTPPELTTRRRVTGASITNRPQVVPFRGELPPPIPDRVPHLPQFSPQTRPQSRKTTQQDDPRRRVAPGLLRHQGLSADIGQNRILAVSDFPTTAAAYAPTRPPTTPRTAASASEASNRTKLTILKDERRRRDATEPLSAADPPAEASVGAATRASPIPICSVLIALLALAR</sequence>
<feature type="region of interest" description="Disordered" evidence="1">
    <location>
        <begin position="491"/>
        <end position="543"/>
    </location>
</feature>
<accession>A0A423TDG7</accession>
<feature type="compositionally biased region" description="Polar residues" evidence="1">
    <location>
        <begin position="522"/>
        <end position="533"/>
    </location>
</feature>
<feature type="region of interest" description="Disordered" evidence="1">
    <location>
        <begin position="573"/>
        <end position="629"/>
    </location>
</feature>
<proteinExistence type="predicted"/>
<feature type="compositionally biased region" description="Pro residues" evidence="1">
    <location>
        <begin position="112"/>
        <end position="147"/>
    </location>
</feature>
<evidence type="ECO:0000313" key="3">
    <source>
        <dbReference type="Proteomes" id="UP000283509"/>
    </source>
</evidence>
<feature type="compositionally biased region" description="Low complexity" evidence="1">
    <location>
        <begin position="24"/>
        <end position="42"/>
    </location>
</feature>
<feature type="compositionally biased region" description="Low complexity" evidence="1">
    <location>
        <begin position="360"/>
        <end position="371"/>
    </location>
</feature>
<feature type="compositionally biased region" description="Polar residues" evidence="1">
    <location>
        <begin position="389"/>
        <end position="399"/>
    </location>
</feature>
<gene>
    <name evidence="2" type="ORF">C7M84_006977</name>
</gene>